<keyword evidence="1" id="KW-0472">Membrane</keyword>
<evidence type="ECO:0000313" key="3">
    <source>
        <dbReference type="EMBL" id="VDP52585.1"/>
    </source>
</evidence>
<dbReference type="AlphaFoldDB" id="A0A183GSF9"/>
<gene>
    <name evidence="3" type="ORF">HPBE_LOCUS25628</name>
</gene>
<sequence>MTTVCRALDFCANLDCWFCTQVLLNPECWPTGAIALMLLLLYVVVASIYILLYVPMTIGKPIRLLLQTAVIVVLFLTRRLRAIALAVFRRMIARRRRTRSQQLAAALAVVICCTIQNQTTVEACQHVNVFQHRSTTCTRSNGQETCHVALTELLKISTFHQDASLRLTHNSTLIANVKIRWKGLYLSCEQETLYFTRSTSLRVLDSKRCPHMGSCVKDECANINTSSLLPELNMANQFPGRTGCLESCGGPGCDCFYLSSGCLFYRVYAVPHSPRIYEIFRCIRWSEEVKLEITLETANHPKGKQRFIEPVVPNVPVSLPFVQITMTSLTLPPTPSLNKDFVTDGHDTAIWLQKITPHLICSPKGNANLNNCSVRPPKARLTATVPISNSKTNSPAS</sequence>
<feature type="domain" description="Phlebovirus glycoprotein G2 fusion" evidence="2">
    <location>
        <begin position="124"/>
        <end position="377"/>
    </location>
</feature>
<accession>A0A3P8FAL9</accession>
<keyword evidence="1" id="KW-0812">Transmembrane</keyword>
<name>A0A183GSF9_HELPZ</name>
<feature type="transmembrane region" description="Helical" evidence="1">
    <location>
        <begin position="64"/>
        <end position="88"/>
    </location>
</feature>
<dbReference type="Proteomes" id="UP000050761">
    <property type="component" value="Unassembled WGS sequence"/>
</dbReference>
<reference evidence="5" key="2">
    <citation type="submission" date="2019-09" db="UniProtKB">
        <authorList>
            <consortium name="WormBaseParasite"/>
        </authorList>
    </citation>
    <scope>IDENTIFICATION</scope>
</reference>
<evidence type="ECO:0000256" key="1">
    <source>
        <dbReference type="SAM" id="Phobius"/>
    </source>
</evidence>
<dbReference type="OrthoDB" id="5875705at2759"/>
<dbReference type="Gene3D" id="2.60.98.50">
    <property type="match status" value="1"/>
</dbReference>
<reference evidence="3 4" key="1">
    <citation type="submission" date="2018-11" db="EMBL/GenBank/DDBJ databases">
        <authorList>
            <consortium name="Pathogen Informatics"/>
        </authorList>
    </citation>
    <scope>NUCLEOTIDE SEQUENCE [LARGE SCALE GENOMIC DNA]</scope>
</reference>
<accession>A0A183GSF9</accession>
<dbReference type="InterPro" id="IPR009878">
    <property type="entry name" value="Phlebovirus_G2_fusion"/>
</dbReference>
<proteinExistence type="predicted"/>
<organism evidence="4 5">
    <name type="scientific">Heligmosomoides polygyrus</name>
    <name type="common">Parasitic roundworm</name>
    <dbReference type="NCBI Taxonomy" id="6339"/>
    <lineage>
        <taxon>Eukaryota</taxon>
        <taxon>Metazoa</taxon>
        <taxon>Ecdysozoa</taxon>
        <taxon>Nematoda</taxon>
        <taxon>Chromadorea</taxon>
        <taxon>Rhabditida</taxon>
        <taxon>Rhabditina</taxon>
        <taxon>Rhabditomorpha</taxon>
        <taxon>Strongyloidea</taxon>
        <taxon>Heligmosomidae</taxon>
        <taxon>Heligmosomoides</taxon>
    </lineage>
</organism>
<keyword evidence="4" id="KW-1185">Reference proteome</keyword>
<dbReference type="Pfam" id="PF07245">
    <property type="entry name" value="Phlebovirus_G2"/>
    <property type="match status" value="1"/>
</dbReference>
<dbReference type="EMBL" id="UZAH01038253">
    <property type="protein sequence ID" value="VDP52585.1"/>
    <property type="molecule type" value="Genomic_DNA"/>
</dbReference>
<dbReference type="WBParaSite" id="HPBE_0002562901-mRNA-1">
    <property type="protein sequence ID" value="HPBE_0002562901-mRNA-1"/>
    <property type="gene ID" value="HPBE_0002562901"/>
</dbReference>
<keyword evidence="1" id="KW-1133">Transmembrane helix</keyword>
<evidence type="ECO:0000313" key="5">
    <source>
        <dbReference type="WBParaSite" id="HPBE_0002562901-mRNA-1"/>
    </source>
</evidence>
<evidence type="ECO:0000313" key="4">
    <source>
        <dbReference type="Proteomes" id="UP000050761"/>
    </source>
</evidence>
<evidence type="ECO:0000259" key="2">
    <source>
        <dbReference type="Pfam" id="PF07245"/>
    </source>
</evidence>
<feature type="transmembrane region" description="Helical" evidence="1">
    <location>
        <begin position="33"/>
        <end position="52"/>
    </location>
</feature>
<protein>
    <submittedName>
        <fullName evidence="5">Phlebovirus_G2 domain-containing protein</fullName>
    </submittedName>
</protein>